<organism evidence="1 3">
    <name type="scientific">Populus alba x Populus x berolinensis</name>
    <dbReference type="NCBI Taxonomy" id="444605"/>
    <lineage>
        <taxon>Eukaryota</taxon>
        <taxon>Viridiplantae</taxon>
        <taxon>Streptophyta</taxon>
        <taxon>Embryophyta</taxon>
        <taxon>Tracheophyta</taxon>
        <taxon>Spermatophyta</taxon>
        <taxon>Magnoliopsida</taxon>
        <taxon>eudicotyledons</taxon>
        <taxon>Gunneridae</taxon>
        <taxon>Pentapetalae</taxon>
        <taxon>rosids</taxon>
        <taxon>fabids</taxon>
        <taxon>Malpighiales</taxon>
        <taxon>Salicaceae</taxon>
        <taxon>Saliceae</taxon>
        <taxon>Populus</taxon>
    </lineage>
</organism>
<sequence>MRPFIFRKAGLDKKKVHTFSVSGLQRRDPVIEGRIDYNGDEFVVDDQLMISILAGSEYCCNK</sequence>
<name>A0AAD6PR38_9ROSI</name>
<gene>
    <name evidence="1" type="ORF">NC653_039834</name>
    <name evidence="2" type="ORF">NC653_039837</name>
</gene>
<dbReference type="EMBL" id="JAQIZT010000018">
    <property type="protein sequence ID" value="KAJ6957985.1"/>
    <property type="molecule type" value="Genomic_DNA"/>
</dbReference>
<protein>
    <submittedName>
        <fullName evidence="1">Uncharacterized protein</fullName>
    </submittedName>
</protein>
<evidence type="ECO:0000313" key="3">
    <source>
        <dbReference type="Proteomes" id="UP001164929"/>
    </source>
</evidence>
<dbReference type="AlphaFoldDB" id="A0AAD6PR38"/>
<comment type="caution">
    <text evidence="1">The sequence shown here is derived from an EMBL/GenBank/DDBJ whole genome shotgun (WGS) entry which is preliminary data.</text>
</comment>
<dbReference type="EMBL" id="JAQIZT010000018">
    <property type="protein sequence ID" value="KAJ6957988.1"/>
    <property type="molecule type" value="Genomic_DNA"/>
</dbReference>
<dbReference type="Proteomes" id="UP001164929">
    <property type="component" value="Chromosome 18"/>
</dbReference>
<proteinExistence type="predicted"/>
<accession>A0AAD6PR38</accession>
<reference evidence="1 3" key="1">
    <citation type="journal article" date="2023" name="Mol. Ecol. Resour.">
        <title>Chromosome-level genome assembly of a triploid poplar Populus alba 'Berolinensis'.</title>
        <authorList>
            <person name="Chen S."/>
            <person name="Yu Y."/>
            <person name="Wang X."/>
            <person name="Wang S."/>
            <person name="Zhang T."/>
            <person name="Zhou Y."/>
            <person name="He R."/>
            <person name="Meng N."/>
            <person name="Wang Y."/>
            <person name="Liu W."/>
            <person name="Liu Z."/>
            <person name="Liu J."/>
            <person name="Guo Q."/>
            <person name="Huang H."/>
            <person name="Sederoff R.R."/>
            <person name="Wang G."/>
            <person name="Qu G."/>
            <person name="Chen S."/>
        </authorList>
    </citation>
    <scope>NUCLEOTIDE SEQUENCE [LARGE SCALE GENOMIC DNA]</scope>
    <source>
        <strain evidence="1">SC-2020</strain>
    </source>
</reference>
<evidence type="ECO:0000313" key="2">
    <source>
        <dbReference type="EMBL" id="KAJ6957988.1"/>
    </source>
</evidence>
<evidence type="ECO:0000313" key="1">
    <source>
        <dbReference type="EMBL" id="KAJ6957985.1"/>
    </source>
</evidence>
<keyword evidence="3" id="KW-1185">Reference proteome</keyword>